<feature type="domain" description="W2" evidence="8">
    <location>
        <begin position="248"/>
        <end position="431"/>
    </location>
</feature>
<evidence type="ECO:0000256" key="5">
    <source>
        <dbReference type="ARBA" id="ARBA00044345"/>
    </source>
</evidence>
<feature type="region of interest" description="Disordered" evidence="7">
    <location>
        <begin position="165"/>
        <end position="248"/>
    </location>
</feature>
<protein>
    <recommendedName>
        <fullName evidence="4">Translation initiation factor eIF2B subunit epsilon</fullName>
    </recommendedName>
    <alternativeName>
        <fullName evidence="5">eIF2B GDP-GTP exchange factor subunit epsilon</fullName>
    </alternativeName>
</protein>
<name>L7LV66_RHIPC</name>
<feature type="compositionally biased region" description="Acidic residues" evidence="7">
    <location>
        <begin position="174"/>
        <end position="187"/>
    </location>
</feature>
<evidence type="ECO:0000256" key="2">
    <source>
        <dbReference type="ARBA" id="ARBA00007878"/>
    </source>
</evidence>
<dbReference type="EMBL" id="GACK01009068">
    <property type="protein sequence ID" value="JAA55966.1"/>
    <property type="molecule type" value="mRNA"/>
</dbReference>
<dbReference type="FunFam" id="1.25.40.180:FF:000022">
    <property type="entry name" value="Translation initiation factor eIF-2B epsilon subunit"/>
    <property type="match status" value="1"/>
</dbReference>
<dbReference type="PROSITE" id="PS51363">
    <property type="entry name" value="W2"/>
    <property type="match status" value="1"/>
</dbReference>
<dbReference type="Gene3D" id="2.160.10.10">
    <property type="entry name" value="Hexapeptide repeat proteins"/>
    <property type="match status" value="1"/>
</dbReference>
<dbReference type="SUPFAM" id="SSF48371">
    <property type="entry name" value="ARM repeat"/>
    <property type="match status" value="1"/>
</dbReference>
<dbReference type="GO" id="GO:0031369">
    <property type="term" value="F:translation initiation factor binding"/>
    <property type="evidence" value="ECO:0007669"/>
    <property type="project" value="InterPro"/>
</dbReference>
<sequence>MGNSIYAHISDNCYAASACNLVMYDAVSQDVLQRWSHPQVPDLFVEENGPLCVYHRHNIYKPTTGLQLSRSCVLEPSTFVGSGTKIGDNTVVANSVIGRNCTIGRNVHLRNVYLWDNVVVEDDCHLQQCLLATGVVIKRNVTVTPGCVLSFEVRVGPDIKLKEGTLLQSTPDTDGFEDEPGQVEECDPSLVGKEGHGFLCRPEDEDDDEDDDAALPEDVWGRPPPSLEDEDSGPEEDDLSSVGTTSPVDDTKLFYNEVVESLQRGVEENVKCDNLILEINSSRYAYNIAMRGVIAVVTRVVLEMPLLLVTSTGSGGGEAATQPSAAEYGRKLRECLAQFRALLLNYVRDPESMADCLLGLEEFVALHEQYSTAVGGILKWMYDQELLSEESIIHWFQEHSLSTPGPAGLVRKAAAKFVQWLQEAEEESDESEEESD</sequence>
<dbReference type="Pfam" id="PF02020">
    <property type="entry name" value="W2"/>
    <property type="match status" value="1"/>
</dbReference>
<dbReference type="PANTHER" id="PTHR45887:SF1">
    <property type="entry name" value="TRANSLATION INITIATION FACTOR EIF-2B SUBUNIT EPSILON"/>
    <property type="match status" value="1"/>
</dbReference>
<keyword evidence="9" id="KW-0396">Initiation factor</keyword>
<accession>L7LV66</accession>
<keyword evidence="9" id="KW-0648">Protein biosynthesis</keyword>
<dbReference type="SUPFAM" id="SSF51161">
    <property type="entry name" value="Trimeric LpxA-like enzymes"/>
    <property type="match status" value="1"/>
</dbReference>
<dbReference type="InterPro" id="IPR051956">
    <property type="entry name" value="eIF2B_epsilon"/>
</dbReference>
<feature type="compositionally biased region" description="Acidic residues" evidence="7">
    <location>
        <begin position="227"/>
        <end position="239"/>
    </location>
</feature>
<dbReference type="InterPro" id="IPR011004">
    <property type="entry name" value="Trimer_LpxA-like_sf"/>
</dbReference>
<dbReference type="SMART" id="SM00515">
    <property type="entry name" value="eIF5C"/>
    <property type="match status" value="1"/>
</dbReference>
<evidence type="ECO:0000256" key="6">
    <source>
        <dbReference type="ARBA" id="ARBA00046432"/>
    </source>
</evidence>
<reference evidence="9" key="2">
    <citation type="journal article" date="2015" name="J. Proteomics">
        <title>Sexual differences in the sialomes of the zebra tick, Rhipicephalus pulchellus.</title>
        <authorList>
            <person name="Tan A.W."/>
            <person name="Francischetti I.M."/>
            <person name="Slovak M."/>
            <person name="Kini R.M."/>
            <person name="Ribeiro J.M."/>
        </authorList>
    </citation>
    <scope>NUCLEOTIDE SEQUENCE</scope>
    <source>
        <tissue evidence="9">Salivary gland</tissue>
    </source>
</reference>
<reference evidence="9" key="1">
    <citation type="submission" date="2012-11" db="EMBL/GenBank/DDBJ databases">
        <authorList>
            <person name="Lucero-Rivera Y.E."/>
            <person name="Tovar-Ramirez D."/>
        </authorList>
    </citation>
    <scope>NUCLEOTIDE SEQUENCE</scope>
    <source>
        <tissue evidence="9">Salivary gland</tissue>
    </source>
</reference>
<dbReference type="InterPro" id="IPR056764">
    <property type="entry name" value="LbH_EIF2B3/5"/>
</dbReference>
<dbReference type="Pfam" id="PF25084">
    <property type="entry name" value="LbH_EIF2B"/>
    <property type="match status" value="1"/>
</dbReference>
<dbReference type="GO" id="GO:0005851">
    <property type="term" value="C:eukaryotic translation initiation factor 2B complex"/>
    <property type="evidence" value="ECO:0007669"/>
    <property type="project" value="TreeGrafter"/>
</dbReference>
<dbReference type="CDD" id="cd11558">
    <property type="entry name" value="W2_eIF2B_epsilon"/>
    <property type="match status" value="1"/>
</dbReference>
<dbReference type="PANTHER" id="PTHR45887">
    <property type="entry name" value="TRANSLATION INITIATION FACTOR EIF-2B SUBUNIT EPSILON"/>
    <property type="match status" value="1"/>
</dbReference>
<comment type="subcellular location">
    <subcellularLocation>
        <location evidence="1">Cytoplasm</location>
        <location evidence="1">Cytosol</location>
    </subcellularLocation>
</comment>
<feature type="compositionally biased region" description="Acidic residues" evidence="7">
    <location>
        <begin position="203"/>
        <end position="215"/>
    </location>
</feature>
<evidence type="ECO:0000313" key="9">
    <source>
        <dbReference type="EMBL" id="JAA55966.1"/>
    </source>
</evidence>
<evidence type="ECO:0000256" key="4">
    <source>
        <dbReference type="ARBA" id="ARBA00044144"/>
    </source>
</evidence>
<dbReference type="GO" id="GO:0003743">
    <property type="term" value="F:translation initiation factor activity"/>
    <property type="evidence" value="ECO:0007669"/>
    <property type="project" value="UniProtKB-KW"/>
</dbReference>
<dbReference type="CDD" id="cd05787">
    <property type="entry name" value="LbH_eIF2B_epsilon"/>
    <property type="match status" value="1"/>
</dbReference>
<organism evidence="9">
    <name type="scientific">Rhipicephalus pulchellus</name>
    <name type="common">Yellow backed tick</name>
    <name type="synonym">Dermacentor pulchellus</name>
    <dbReference type="NCBI Taxonomy" id="72859"/>
    <lineage>
        <taxon>Eukaryota</taxon>
        <taxon>Metazoa</taxon>
        <taxon>Ecdysozoa</taxon>
        <taxon>Arthropoda</taxon>
        <taxon>Chelicerata</taxon>
        <taxon>Arachnida</taxon>
        <taxon>Acari</taxon>
        <taxon>Parasitiformes</taxon>
        <taxon>Ixodida</taxon>
        <taxon>Ixodoidea</taxon>
        <taxon>Ixodidae</taxon>
        <taxon>Rhipicephalinae</taxon>
        <taxon>Rhipicephalus</taxon>
        <taxon>Rhipicephalus</taxon>
    </lineage>
</organism>
<evidence type="ECO:0000256" key="3">
    <source>
        <dbReference type="ARBA" id="ARBA00022490"/>
    </source>
</evidence>
<dbReference type="InterPro" id="IPR044123">
    <property type="entry name" value="W2_eIF2B_epsilon"/>
</dbReference>
<keyword evidence="3" id="KW-0963">Cytoplasm</keyword>
<comment type="subunit">
    <text evidence="6">Component of the translation initiation factor 2B (eIF2B) complex which is a heterodecamer of two sets of five different subunits: alpha, beta, gamma, delta and epsilon. Subunits alpha, beta and delta comprise a regulatory subcomplex and subunits epsilon and gamma comprise a catalytic subcomplex. Within the complex, the hexameric regulatory complex resides at the center, with the two heterodimeric catalytic subcomplexes bound on opposite sides.</text>
</comment>
<evidence type="ECO:0000256" key="1">
    <source>
        <dbReference type="ARBA" id="ARBA00004514"/>
    </source>
</evidence>
<dbReference type="GO" id="GO:0005085">
    <property type="term" value="F:guanyl-nucleotide exchange factor activity"/>
    <property type="evidence" value="ECO:0007669"/>
    <property type="project" value="InterPro"/>
</dbReference>
<proteinExistence type="evidence at transcript level"/>
<dbReference type="InterPro" id="IPR016024">
    <property type="entry name" value="ARM-type_fold"/>
</dbReference>
<evidence type="ECO:0000256" key="7">
    <source>
        <dbReference type="SAM" id="MobiDB-lite"/>
    </source>
</evidence>
<dbReference type="Gene3D" id="1.25.40.180">
    <property type="match status" value="1"/>
</dbReference>
<evidence type="ECO:0000259" key="8">
    <source>
        <dbReference type="PROSITE" id="PS51363"/>
    </source>
</evidence>
<comment type="similarity">
    <text evidence="2">Belongs to the eIF-2B gamma/epsilon subunits family.</text>
</comment>
<dbReference type="GO" id="GO:0005829">
    <property type="term" value="C:cytosol"/>
    <property type="evidence" value="ECO:0007669"/>
    <property type="project" value="UniProtKB-SubCell"/>
</dbReference>
<dbReference type="AlphaFoldDB" id="L7LV66"/>
<dbReference type="InterPro" id="IPR003307">
    <property type="entry name" value="W2_domain"/>
</dbReference>